<feature type="chain" id="PRO_5030132027" description="DUF5648 domain-containing protein" evidence="1">
    <location>
        <begin position="30"/>
        <end position="313"/>
    </location>
</feature>
<sequence length="313" mass="33365">MISRRPAARCAALLLAMGLGLAGATPASADTPADNTPSPVAAASCQAALAFTPAEQEALSGLALGVLDESDPSKQPVTITGWNVEKTGYVLAKPALVVPLLPESASATLMLSVTWTDKTGGKLDPDADGPIWLANTVKTAVTVTGRASKATRVYTVARDASLLPAGPGPAACRIPVYRLFNPYMTQGTTHLFTTDKTEYGELAAKGWRGEDVVFYALPAGAADSIPVYRLYNRWDGSHHFTTDPGERDDLVKIGWTLEPSTWAAPRDGDTRVYRLYNPYTGEHLFTTDRAESDRLAALGWTAEESGFSVYSRA</sequence>
<dbReference type="RefSeq" id="WP_150355042.1">
    <property type="nucleotide sequence ID" value="NZ_RZNZ01000005.1"/>
</dbReference>
<evidence type="ECO:0000313" key="3">
    <source>
        <dbReference type="EMBL" id="KAA8821176.1"/>
    </source>
</evidence>
<feature type="domain" description="DUF5648" evidence="2">
    <location>
        <begin position="226"/>
        <end position="311"/>
    </location>
</feature>
<feature type="signal peptide" evidence="1">
    <location>
        <begin position="1"/>
        <end position="29"/>
    </location>
</feature>
<comment type="caution">
    <text evidence="4">The sequence shown here is derived from an EMBL/GenBank/DDBJ whole genome shotgun (WGS) entry which is preliminary data.</text>
</comment>
<evidence type="ECO:0000313" key="5">
    <source>
        <dbReference type="Proteomes" id="UP000345527"/>
    </source>
</evidence>
<dbReference type="InterPro" id="IPR043708">
    <property type="entry name" value="DUF5648"/>
</dbReference>
<evidence type="ECO:0000256" key="1">
    <source>
        <dbReference type="SAM" id="SignalP"/>
    </source>
</evidence>
<proteinExistence type="predicted"/>
<evidence type="ECO:0000259" key="2">
    <source>
        <dbReference type="Pfam" id="PF18885"/>
    </source>
</evidence>
<name>A0A5J5DWG6_9BIFI</name>
<evidence type="ECO:0000313" key="6">
    <source>
        <dbReference type="Proteomes" id="UP000374630"/>
    </source>
</evidence>
<organism evidence="4 5">
    <name type="scientific">Bifidobacterium vespertilionis</name>
    <dbReference type="NCBI Taxonomy" id="2562524"/>
    <lineage>
        <taxon>Bacteria</taxon>
        <taxon>Bacillati</taxon>
        <taxon>Actinomycetota</taxon>
        <taxon>Actinomycetes</taxon>
        <taxon>Bifidobacteriales</taxon>
        <taxon>Bifidobacteriaceae</taxon>
        <taxon>Bifidobacterium</taxon>
    </lineage>
</organism>
<evidence type="ECO:0000313" key="4">
    <source>
        <dbReference type="EMBL" id="KAA8821208.1"/>
    </source>
</evidence>
<keyword evidence="6" id="KW-1185">Reference proteome</keyword>
<dbReference type="AlphaFoldDB" id="A0A5J5DWG6"/>
<dbReference type="Pfam" id="PF18885">
    <property type="entry name" value="DUF5648"/>
    <property type="match status" value="1"/>
</dbReference>
<gene>
    <name evidence="4" type="ORF">EM848_11355</name>
    <name evidence="3" type="ORF">EMO90_05180</name>
</gene>
<dbReference type="Proteomes" id="UP000374630">
    <property type="component" value="Unassembled WGS sequence"/>
</dbReference>
<accession>A0A5J5DWG6</accession>
<dbReference type="Proteomes" id="UP000345527">
    <property type="component" value="Unassembled WGS sequence"/>
</dbReference>
<protein>
    <recommendedName>
        <fullName evidence="2">DUF5648 domain-containing protein</fullName>
    </recommendedName>
</protein>
<dbReference type="EMBL" id="RZOA01000033">
    <property type="protein sequence ID" value="KAA8821208.1"/>
    <property type="molecule type" value="Genomic_DNA"/>
</dbReference>
<dbReference type="EMBL" id="RZNZ01000005">
    <property type="protein sequence ID" value="KAA8821176.1"/>
    <property type="molecule type" value="Genomic_DNA"/>
</dbReference>
<dbReference type="OrthoDB" id="3240612at2"/>
<keyword evidence="1" id="KW-0732">Signal</keyword>
<reference evidence="5 6" key="1">
    <citation type="journal article" date="2019" name="Syst. Appl. Microbiol.">
        <title>Characterization of Bifidobacterium species in feaces of the Egyptian fruit bat: Description of B. vespertilionis sp. nov. and B. rousetti sp. nov.</title>
        <authorList>
            <person name="Modesto M."/>
            <person name="Satti M."/>
            <person name="Watanabe K."/>
            <person name="Puglisi E."/>
            <person name="Morelli L."/>
            <person name="Huang C.-H."/>
            <person name="Liou J.-S."/>
            <person name="Miyashita M."/>
            <person name="Tamura T."/>
            <person name="Saito S."/>
            <person name="Mori K."/>
            <person name="Huang L."/>
            <person name="Sciavilla P."/>
            <person name="Sandri C."/>
            <person name="Spiezio C."/>
            <person name="Vitali F."/>
            <person name="Cavalieri D."/>
            <person name="Perpetuini G."/>
            <person name="Tofalo R."/>
            <person name="Bonetti A."/>
            <person name="Arita M."/>
            <person name="Mattarelli P."/>
        </authorList>
    </citation>
    <scope>NUCLEOTIDE SEQUENCE [LARGE SCALE GENOMIC DNA]</scope>
    <source>
        <strain evidence="3 6">RST16</strain>
        <strain evidence="4 5">RST8</strain>
    </source>
</reference>